<gene>
    <name evidence="8" type="primary">BHLH110</name>
    <name evidence="8" type="ORF">KSP39_PZI023633</name>
</gene>
<feature type="region of interest" description="Disordered" evidence="6">
    <location>
        <begin position="86"/>
        <end position="107"/>
    </location>
</feature>
<dbReference type="CDD" id="cd11393">
    <property type="entry name" value="bHLH_AtbHLH_like"/>
    <property type="match status" value="1"/>
</dbReference>
<evidence type="ECO:0000313" key="8">
    <source>
        <dbReference type="EMBL" id="KAK8914596.1"/>
    </source>
</evidence>
<reference evidence="8 9" key="1">
    <citation type="journal article" date="2022" name="Nat. Plants">
        <title>Genomes of leafy and leafless Platanthera orchids illuminate the evolution of mycoheterotrophy.</title>
        <authorList>
            <person name="Li M.H."/>
            <person name="Liu K.W."/>
            <person name="Li Z."/>
            <person name="Lu H.C."/>
            <person name="Ye Q.L."/>
            <person name="Zhang D."/>
            <person name="Wang J.Y."/>
            <person name="Li Y.F."/>
            <person name="Zhong Z.M."/>
            <person name="Liu X."/>
            <person name="Yu X."/>
            <person name="Liu D.K."/>
            <person name="Tu X.D."/>
            <person name="Liu B."/>
            <person name="Hao Y."/>
            <person name="Liao X.Y."/>
            <person name="Jiang Y.T."/>
            <person name="Sun W.H."/>
            <person name="Chen J."/>
            <person name="Chen Y.Q."/>
            <person name="Ai Y."/>
            <person name="Zhai J.W."/>
            <person name="Wu S.S."/>
            <person name="Zhou Z."/>
            <person name="Hsiao Y.Y."/>
            <person name="Wu W.L."/>
            <person name="Chen Y.Y."/>
            <person name="Lin Y.F."/>
            <person name="Hsu J.L."/>
            <person name="Li C.Y."/>
            <person name="Wang Z.W."/>
            <person name="Zhao X."/>
            <person name="Zhong W.Y."/>
            <person name="Ma X.K."/>
            <person name="Ma L."/>
            <person name="Huang J."/>
            <person name="Chen G.Z."/>
            <person name="Huang M.Z."/>
            <person name="Huang L."/>
            <person name="Peng D.H."/>
            <person name="Luo Y.B."/>
            <person name="Zou S.Q."/>
            <person name="Chen S.P."/>
            <person name="Lan S."/>
            <person name="Tsai W.C."/>
            <person name="Van de Peer Y."/>
            <person name="Liu Z.J."/>
        </authorList>
    </citation>
    <scope>NUCLEOTIDE SEQUENCE [LARGE SCALE GENOMIC DNA]</scope>
    <source>
        <strain evidence="8">Lor287</strain>
    </source>
</reference>
<dbReference type="Proteomes" id="UP001418222">
    <property type="component" value="Unassembled WGS sequence"/>
</dbReference>
<comment type="caution">
    <text evidence="8">The sequence shown here is derived from an EMBL/GenBank/DDBJ whole genome shotgun (WGS) entry which is preliminary data.</text>
</comment>
<comment type="subcellular location">
    <subcellularLocation>
        <location evidence="1">Nucleus</location>
    </subcellularLocation>
</comment>
<accession>A0AAP0AU69</accession>
<dbReference type="GO" id="GO:0000978">
    <property type="term" value="F:RNA polymerase II cis-regulatory region sequence-specific DNA binding"/>
    <property type="evidence" value="ECO:0007669"/>
    <property type="project" value="TreeGrafter"/>
</dbReference>
<dbReference type="PANTHER" id="PTHR16223">
    <property type="entry name" value="TRANSCRIPTION FACTOR BHLH83-RELATED"/>
    <property type="match status" value="1"/>
</dbReference>
<name>A0AAP0AU69_9ASPA</name>
<dbReference type="SUPFAM" id="SSF81631">
    <property type="entry name" value="PAP/OAS1 substrate-binding domain"/>
    <property type="match status" value="1"/>
</dbReference>
<dbReference type="GO" id="GO:0000981">
    <property type="term" value="F:DNA-binding transcription factor activity, RNA polymerase II-specific"/>
    <property type="evidence" value="ECO:0007669"/>
    <property type="project" value="TreeGrafter"/>
</dbReference>
<evidence type="ECO:0000256" key="5">
    <source>
        <dbReference type="ARBA" id="ARBA00023242"/>
    </source>
</evidence>
<dbReference type="SUPFAM" id="SSF47459">
    <property type="entry name" value="HLH, helix-loop-helix DNA-binding domain"/>
    <property type="match status" value="1"/>
</dbReference>
<dbReference type="AlphaFoldDB" id="A0AAP0AU69"/>
<evidence type="ECO:0000256" key="6">
    <source>
        <dbReference type="SAM" id="MobiDB-lite"/>
    </source>
</evidence>
<keyword evidence="4" id="KW-0804">Transcription</keyword>
<protein>
    <submittedName>
        <fullName evidence="8">Transcription factor bHLH110</fullName>
    </submittedName>
</protein>
<evidence type="ECO:0000256" key="2">
    <source>
        <dbReference type="ARBA" id="ARBA00005510"/>
    </source>
</evidence>
<feature type="domain" description="BHLH" evidence="7">
    <location>
        <begin position="778"/>
        <end position="827"/>
    </location>
</feature>
<evidence type="ECO:0000256" key="3">
    <source>
        <dbReference type="ARBA" id="ARBA00023015"/>
    </source>
</evidence>
<dbReference type="Gene3D" id="1.10.1410.10">
    <property type="match status" value="1"/>
</dbReference>
<dbReference type="EMBL" id="JBBWWQ010000021">
    <property type="protein sequence ID" value="KAK8914596.1"/>
    <property type="molecule type" value="Genomic_DNA"/>
</dbReference>
<dbReference type="Pfam" id="PF04928">
    <property type="entry name" value="PAP_central"/>
    <property type="match status" value="1"/>
</dbReference>
<keyword evidence="3" id="KW-0805">Transcription regulation</keyword>
<dbReference type="PROSITE" id="PS50888">
    <property type="entry name" value="BHLH"/>
    <property type="match status" value="1"/>
</dbReference>
<dbReference type="PANTHER" id="PTHR16223:SF56">
    <property type="entry name" value="TRANSCRIPTION FACTOR BHLH110"/>
    <property type="match status" value="1"/>
</dbReference>
<dbReference type="InterPro" id="IPR045239">
    <property type="entry name" value="bHLH95_bHLH"/>
</dbReference>
<evidence type="ECO:0000256" key="4">
    <source>
        <dbReference type="ARBA" id="ARBA00023163"/>
    </source>
</evidence>
<sequence>MQLPENVHKNAPNELSSDAPVQKEYILDELFPNDDIATDRIEEDQDVEQPLDIELEQGVEKIQEIEKVQEVEGEQRIEGEPVHVETEQHGTEADRVHIESTSESETEEARLAKRRKLVVFKRRSKTYKQALQTTPPPPPPEVDYNKFLVDLQVKLDDHRVAIEKYVDERNKTLQFDLAQDIKSIQFQVNLNKTAMTDCFHKGGNAVVYLAKQQQDISTKVDDIALKQGYVLENQIRMNDNLTESHNEIIQEVKKIVPGMPADKAKEMAEFDKNFQAAIASVKTAITTSQQEISEKLQKLRPFFKEGVNYLDGQIRFQKEDLRDHVAREAIKGERMLIHAGSEHAKWVTNSIRATLGYPPLCDDNMVAESGLQTGLLEGDQPEVAQVIYPPPDFDMLDQQVQYMYSPSKEVVNVIFEKVDKPEVNLQEQQDALLSKKRFREQAELKPDFEQWSPTSRNIILTAWKAVKDKVHERGKWYNEQEWQKYEARQEAIVQFRRKAKMGRLPTDAMEPSKYFPKPFHYFERQRLKEEAKKKADLKGKKMAEESEAPVTAKIKSGQGINDVQGCQTKLEGMDHKRWGDVRSYSSNLLDLHHHHPPEELLLHWNYPHHSLNGGEVVLIHSNDASLSNSGNENQIDPSFSSSLMVQDFGLQQHLAKIKGEEQIALLHQLGSYSSGGFDPLSFGMFLPGSANGRSSFMPQPLQASDPFSRGVMTTPCHASNIHGPPFFDGCVGYGIQHHLHCVGHEMPPSDLSGVAVNKSSSSCSSSMDQHKASKRPRVESRPSLSPFKVRKEKLGDRIAALQQLVAPFGKTDTASVLTEAVGYIKFLQDQVEVSADKREEAKPNLRTRGLCLVPLSCTLRGNDTGPSMLDNSDMKVETVEKMGYELLGFFGGILLAILSAYICQRYHTASLSSLISLFFETFCHLRWPDPVILQVQSIPFKLPKERCFMPILFPCSPFD</sequence>
<dbReference type="InterPro" id="IPR036638">
    <property type="entry name" value="HLH_DNA-bd_sf"/>
</dbReference>
<organism evidence="8 9">
    <name type="scientific">Platanthera zijinensis</name>
    <dbReference type="NCBI Taxonomy" id="2320716"/>
    <lineage>
        <taxon>Eukaryota</taxon>
        <taxon>Viridiplantae</taxon>
        <taxon>Streptophyta</taxon>
        <taxon>Embryophyta</taxon>
        <taxon>Tracheophyta</taxon>
        <taxon>Spermatophyta</taxon>
        <taxon>Magnoliopsida</taxon>
        <taxon>Liliopsida</taxon>
        <taxon>Asparagales</taxon>
        <taxon>Orchidaceae</taxon>
        <taxon>Orchidoideae</taxon>
        <taxon>Orchideae</taxon>
        <taxon>Orchidinae</taxon>
        <taxon>Platanthera</taxon>
    </lineage>
</organism>
<dbReference type="GO" id="GO:1990817">
    <property type="term" value="F:poly(A) RNA polymerase activity"/>
    <property type="evidence" value="ECO:0007669"/>
    <property type="project" value="InterPro"/>
</dbReference>
<dbReference type="Gene3D" id="4.10.280.10">
    <property type="entry name" value="Helix-loop-helix DNA-binding domain"/>
    <property type="match status" value="1"/>
</dbReference>
<evidence type="ECO:0000259" key="7">
    <source>
        <dbReference type="PROSITE" id="PS50888"/>
    </source>
</evidence>
<dbReference type="InterPro" id="IPR045843">
    <property type="entry name" value="IND-like"/>
</dbReference>
<evidence type="ECO:0000313" key="9">
    <source>
        <dbReference type="Proteomes" id="UP001418222"/>
    </source>
</evidence>
<dbReference type="SMART" id="SM00353">
    <property type="entry name" value="HLH"/>
    <property type="match status" value="1"/>
</dbReference>
<feature type="compositionally biased region" description="Basic and acidic residues" evidence="6">
    <location>
        <begin position="768"/>
        <end position="780"/>
    </location>
</feature>
<dbReference type="InterPro" id="IPR007012">
    <property type="entry name" value="PolA_pol_cen_dom"/>
</dbReference>
<keyword evidence="5" id="KW-0539">Nucleus</keyword>
<feature type="region of interest" description="Disordered" evidence="6">
    <location>
        <begin position="1"/>
        <end position="21"/>
    </location>
</feature>
<evidence type="ECO:0000256" key="1">
    <source>
        <dbReference type="ARBA" id="ARBA00004123"/>
    </source>
</evidence>
<feature type="region of interest" description="Disordered" evidence="6">
    <location>
        <begin position="752"/>
        <end position="787"/>
    </location>
</feature>
<comment type="similarity">
    <text evidence="2">Belongs to the bHLH protein family.</text>
</comment>
<feature type="compositionally biased region" description="Basic and acidic residues" evidence="6">
    <location>
        <begin position="86"/>
        <end position="100"/>
    </location>
</feature>
<keyword evidence="9" id="KW-1185">Reference proteome</keyword>
<proteinExistence type="inferred from homology"/>
<dbReference type="GO" id="GO:0046983">
    <property type="term" value="F:protein dimerization activity"/>
    <property type="evidence" value="ECO:0007669"/>
    <property type="project" value="InterPro"/>
</dbReference>
<dbReference type="InterPro" id="IPR011598">
    <property type="entry name" value="bHLH_dom"/>
</dbReference>
<dbReference type="GO" id="GO:0005634">
    <property type="term" value="C:nucleus"/>
    <property type="evidence" value="ECO:0007669"/>
    <property type="project" value="UniProtKB-SubCell"/>
</dbReference>